<comment type="caution">
    <text evidence="1">The sequence shown here is derived from an EMBL/GenBank/DDBJ whole genome shotgun (WGS) entry which is preliminary data.</text>
</comment>
<evidence type="ECO:0000313" key="2">
    <source>
        <dbReference type="Proteomes" id="UP000478052"/>
    </source>
</evidence>
<name>A0A6G0ZNU3_APHCR</name>
<dbReference type="AlphaFoldDB" id="A0A6G0ZNU3"/>
<sequence length="94" mass="11057">MSHHSIKNENGIYLDFPPLSSVKEEVHQCLDNGDVINLFLLINSERSNECIDFTMLCFKFLRNLSKTRKFANRIIDCAIKTHLEDFWKKKNIPE</sequence>
<reference evidence="1 2" key="1">
    <citation type="submission" date="2019-08" db="EMBL/GenBank/DDBJ databases">
        <title>Whole genome of Aphis craccivora.</title>
        <authorList>
            <person name="Voronova N.V."/>
            <person name="Shulinski R.S."/>
            <person name="Bandarenka Y.V."/>
            <person name="Zhorov D.G."/>
            <person name="Warner D."/>
        </authorList>
    </citation>
    <scope>NUCLEOTIDE SEQUENCE [LARGE SCALE GENOMIC DNA]</scope>
    <source>
        <strain evidence="1">180601</strain>
        <tissue evidence="1">Whole Body</tissue>
    </source>
</reference>
<dbReference type="Proteomes" id="UP000478052">
    <property type="component" value="Unassembled WGS sequence"/>
</dbReference>
<proteinExistence type="predicted"/>
<protein>
    <submittedName>
        <fullName evidence="1">Zinc finger protein 1</fullName>
    </submittedName>
</protein>
<dbReference type="EMBL" id="VUJU01000164">
    <property type="protein sequence ID" value="KAF0772529.1"/>
    <property type="molecule type" value="Genomic_DNA"/>
</dbReference>
<dbReference type="OrthoDB" id="10639580at2759"/>
<keyword evidence="2" id="KW-1185">Reference proteome</keyword>
<organism evidence="1 2">
    <name type="scientific">Aphis craccivora</name>
    <name type="common">Cowpea aphid</name>
    <dbReference type="NCBI Taxonomy" id="307492"/>
    <lineage>
        <taxon>Eukaryota</taxon>
        <taxon>Metazoa</taxon>
        <taxon>Ecdysozoa</taxon>
        <taxon>Arthropoda</taxon>
        <taxon>Hexapoda</taxon>
        <taxon>Insecta</taxon>
        <taxon>Pterygota</taxon>
        <taxon>Neoptera</taxon>
        <taxon>Paraneoptera</taxon>
        <taxon>Hemiptera</taxon>
        <taxon>Sternorrhyncha</taxon>
        <taxon>Aphidomorpha</taxon>
        <taxon>Aphidoidea</taxon>
        <taxon>Aphididae</taxon>
        <taxon>Aphidini</taxon>
        <taxon>Aphis</taxon>
        <taxon>Aphis</taxon>
    </lineage>
</organism>
<evidence type="ECO:0000313" key="1">
    <source>
        <dbReference type="EMBL" id="KAF0772529.1"/>
    </source>
</evidence>
<accession>A0A6G0ZNU3</accession>
<gene>
    <name evidence="1" type="ORF">FWK35_00005614</name>
</gene>